<dbReference type="EMBL" id="MNAD01001287">
    <property type="protein sequence ID" value="OJT06652.1"/>
    <property type="molecule type" value="Genomic_DNA"/>
</dbReference>
<comment type="caution">
    <text evidence="2">The sequence shown here is derived from an EMBL/GenBank/DDBJ whole genome shotgun (WGS) entry which is preliminary data.</text>
</comment>
<feature type="compositionally biased region" description="Polar residues" evidence="1">
    <location>
        <begin position="1"/>
        <end position="12"/>
    </location>
</feature>
<evidence type="ECO:0000313" key="2">
    <source>
        <dbReference type="EMBL" id="OJT06652.1"/>
    </source>
</evidence>
<dbReference type="Proteomes" id="UP000184267">
    <property type="component" value="Unassembled WGS sequence"/>
</dbReference>
<reference evidence="2 3" key="1">
    <citation type="submission" date="2016-10" db="EMBL/GenBank/DDBJ databases">
        <title>Genome sequence of the basidiomycete white-rot fungus Trametes pubescens.</title>
        <authorList>
            <person name="Makela M.R."/>
            <person name="Granchi Z."/>
            <person name="Peng M."/>
            <person name="De Vries R.P."/>
            <person name="Grigoriev I."/>
            <person name="Riley R."/>
            <person name="Hilden K."/>
        </authorList>
    </citation>
    <scope>NUCLEOTIDE SEQUENCE [LARGE SCALE GENOMIC DNA]</scope>
    <source>
        <strain evidence="2 3">FBCC735</strain>
    </source>
</reference>
<accession>A0A1M2VGD8</accession>
<proteinExistence type="predicted"/>
<evidence type="ECO:0000256" key="1">
    <source>
        <dbReference type="SAM" id="MobiDB-lite"/>
    </source>
</evidence>
<dbReference type="AlphaFoldDB" id="A0A1M2VGD8"/>
<sequence>MALQATQQSPGLSGSPGHPALDKGKKAVYQNRSWVRGRDPEPVDDSPDGSETGRPSLLSRLESPSLLKRIAPPAEVSTTSSLAARLTNLPASIDTGVSEDYDEDMDMRDAAVPAPNGVQVKMEEIVAALPSPTRERRGWKTRGARPTIDVVSRIHPPRGILGE</sequence>
<feature type="region of interest" description="Disordered" evidence="1">
    <location>
        <begin position="1"/>
        <end position="89"/>
    </location>
</feature>
<evidence type="ECO:0000313" key="3">
    <source>
        <dbReference type="Proteomes" id="UP000184267"/>
    </source>
</evidence>
<gene>
    <name evidence="2" type="ORF">TRAPUB_2510</name>
</gene>
<protein>
    <submittedName>
        <fullName evidence="2">Uncharacterized protein</fullName>
    </submittedName>
</protein>
<feature type="compositionally biased region" description="Low complexity" evidence="1">
    <location>
        <begin position="54"/>
        <end position="67"/>
    </location>
</feature>
<organism evidence="2 3">
    <name type="scientific">Trametes pubescens</name>
    <name type="common">White-rot fungus</name>
    <dbReference type="NCBI Taxonomy" id="154538"/>
    <lineage>
        <taxon>Eukaryota</taxon>
        <taxon>Fungi</taxon>
        <taxon>Dikarya</taxon>
        <taxon>Basidiomycota</taxon>
        <taxon>Agaricomycotina</taxon>
        <taxon>Agaricomycetes</taxon>
        <taxon>Polyporales</taxon>
        <taxon>Polyporaceae</taxon>
        <taxon>Trametes</taxon>
    </lineage>
</organism>
<name>A0A1M2VGD8_TRAPU</name>
<keyword evidence="3" id="KW-1185">Reference proteome</keyword>